<protein>
    <submittedName>
        <fullName evidence="1">Uncharacterized protein</fullName>
    </submittedName>
</protein>
<proteinExistence type="predicted"/>
<comment type="caution">
    <text evidence="1">The sequence shown here is derived from an EMBL/GenBank/DDBJ whole genome shotgun (WGS) entry which is preliminary data.</text>
</comment>
<name>A0ACC1MJ55_9APHY</name>
<evidence type="ECO:0000313" key="2">
    <source>
        <dbReference type="Proteomes" id="UP001144978"/>
    </source>
</evidence>
<sequence>MSSSSLATRGDNEPAVPGSKVDPQPAPLPPPVGETVHDVPTRAVLVHIAGCPSHLGDAPHRVRASKPGLVWGLSEPGLPEPDPKITQLASSHMREQQMLLDCRFRSYGL</sequence>
<dbReference type="Proteomes" id="UP001144978">
    <property type="component" value="Unassembled WGS sequence"/>
</dbReference>
<organism evidence="1 2">
    <name type="scientific">Trametes sanguinea</name>
    <dbReference type="NCBI Taxonomy" id="158606"/>
    <lineage>
        <taxon>Eukaryota</taxon>
        <taxon>Fungi</taxon>
        <taxon>Dikarya</taxon>
        <taxon>Basidiomycota</taxon>
        <taxon>Agaricomycotina</taxon>
        <taxon>Agaricomycetes</taxon>
        <taxon>Polyporales</taxon>
        <taxon>Polyporaceae</taxon>
        <taxon>Trametes</taxon>
    </lineage>
</organism>
<reference evidence="1" key="1">
    <citation type="submission" date="2022-08" db="EMBL/GenBank/DDBJ databases">
        <title>Genome Sequence of Pycnoporus sanguineus.</title>
        <authorList>
            <person name="Buettner E."/>
        </authorList>
    </citation>
    <scope>NUCLEOTIDE SEQUENCE</scope>
    <source>
        <strain evidence="1">CG-C14</strain>
    </source>
</reference>
<dbReference type="EMBL" id="JANSHE010006577">
    <property type="protein sequence ID" value="KAJ2966664.1"/>
    <property type="molecule type" value="Genomic_DNA"/>
</dbReference>
<keyword evidence="2" id="KW-1185">Reference proteome</keyword>
<accession>A0ACC1MJ55</accession>
<evidence type="ECO:0000313" key="1">
    <source>
        <dbReference type="EMBL" id="KAJ2966664.1"/>
    </source>
</evidence>
<gene>
    <name evidence="1" type="ORF">NUW54_g13741</name>
</gene>